<evidence type="ECO:0000256" key="4">
    <source>
        <dbReference type="ARBA" id="ARBA00022833"/>
    </source>
</evidence>
<sequence length="420" mass="46925">MKLQQRVSMLLIVLGVTVLSGCQTLQSLDKGLYNVAESISETDRVTGQRTLSAADRSAQIRQGNAAVEQMLVTEKKAGRKINAALDRKQYQRLVRIFDRIHQVSHLSKERWQPVLIDRNSFNAFTTGGTYIVVHSGLMRQLNDAEVAAVVGHEIAHTVANHVGERQTTQQLSLLASSAARQKGYQAAYTHELEREADRIGVLYSALSGFDPYAATKIWQRQYQQEGNARSLFAHDHPVNAERAAETKVLANKVKQYYQPGRINPNAAVLRDNNSLWRKRDNRDAATAGEGGGVSAILSTALGAYVGHQQAKQEAVRQSQHAQFVQAVEKYMKLEQQKRASNTSWATRWRYSGNRALRGVVMGFLAQDSKGKVHRYVAHQPGVVRPGQRFDVTFVMKDGVTLKQLEKMKARYYVDDALPAN</sequence>
<proteinExistence type="inferred from homology"/>
<dbReference type="InterPro" id="IPR051156">
    <property type="entry name" value="Mito/Outer_Membr_Metalloprot"/>
</dbReference>
<dbReference type="InterPro" id="IPR001915">
    <property type="entry name" value="Peptidase_M48"/>
</dbReference>
<comment type="cofactor">
    <cofactor evidence="6">
        <name>Zn(2+)</name>
        <dbReference type="ChEBI" id="CHEBI:29105"/>
    </cofactor>
    <text evidence="6">Binds 1 zinc ion per subunit.</text>
</comment>
<dbReference type="GO" id="GO:0051603">
    <property type="term" value="P:proteolysis involved in protein catabolic process"/>
    <property type="evidence" value="ECO:0007669"/>
    <property type="project" value="TreeGrafter"/>
</dbReference>
<protein>
    <submittedName>
        <fullName evidence="8">Peptidase M48</fullName>
    </submittedName>
</protein>
<dbReference type="CDD" id="cd07324">
    <property type="entry name" value="M48C_Oma1-like"/>
    <property type="match status" value="1"/>
</dbReference>
<keyword evidence="3 6" id="KW-0378">Hydrolase</keyword>
<dbReference type="PANTHER" id="PTHR22726">
    <property type="entry name" value="METALLOENDOPEPTIDASE OMA1"/>
    <property type="match status" value="1"/>
</dbReference>
<evidence type="ECO:0000256" key="5">
    <source>
        <dbReference type="ARBA" id="ARBA00023049"/>
    </source>
</evidence>
<name>A0A7R6SR24_9GAMM</name>
<feature type="domain" description="Peptidase M48" evidence="7">
    <location>
        <begin position="89"/>
        <end position="182"/>
    </location>
</feature>
<evidence type="ECO:0000256" key="2">
    <source>
        <dbReference type="ARBA" id="ARBA00022723"/>
    </source>
</evidence>
<dbReference type="PANTHER" id="PTHR22726:SF1">
    <property type="entry name" value="METALLOENDOPEPTIDASE OMA1, MITOCHONDRIAL"/>
    <property type="match status" value="1"/>
</dbReference>
<keyword evidence="9" id="KW-1185">Reference proteome</keyword>
<dbReference type="RefSeq" id="WP_236588736.1">
    <property type="nucleotide sequence ID" value="NZ_AP014545.1"/>
</dbReference>
<dbReference type="KEGG" id="ajp:AMJAP_0137"/>
<keyword evidence="2" id="KW-0479">Metal-binding</keyword>
<dbReference type="Pfam" id="PF01435">
    <property type="entry name" value="Peptidase_M48"/>
    <property type="match status" value="1"/>
</dbReference>
<dbReference type="EMBL" id="AP014545">
    <property type="protein sequence ID" value="BBB24736.1"/>
    <property type="molecule type" value="Genomic_DNA"/>
</dbReference>
<dbReference type="Proteomes" id="UP000595663">
    <property type="component" value="Chromosome"/>
</dbReference>
<organism evidence="8 9">
    <name type="scientific">Amphritea japonica ATCC BAA-1530</name>
    <dbReference type="NCBI Taxonomy" id="1278309"/>
    <lineage>
        <taxon>Bacteria</taxon>
        <taxon>Pseudomonadati</taxon>
        <taxon>Pseudomonadota</taxon>
        <taxon>Gammaproteobacteria</taxon>
        <taxon>Oceanospirillales</taxon>
        <taxon>Oceanospirillaceae</taxon>
        <taxon>Amphritea</taxon>
    </lineage>
</organism>
<dbReference type="GO" id="GO:0016020">
    <property type="term" value="C:membrane"/>
    <property type="evidence" value="ECO:0007669"/>
    <property type="project" value="TreeGrafter"/>
</dbReference>
<dbReference type="GO" id="GO:0004222">
    <property type="term" value="F:metalloendopeptidase activity"/>
    <property type="evidence" value="ECO:0007669"/>
    <property type="project" value="InterPro"/>
</dbReference>
<evidence type="ECO:0000259" key="7">
    <source>
        <dbReference type="Pfam" id="PF01435"/>
    </source>
</evidence>
<evidence type="ECO:0000256" key="1">
    <source>
        <dbReference type="ARBA" id="ARBA00022670"/>
    </source>
</evidence>
<keyword evidence="5 6" id="KW-0482">Metalloprotease</keyword>
<comment type="similarity">
    <text evidence="6">Belongs to the peptidase M48 family.</text>
</comment>
<evidence type="ECO:0000313" key="8">
    <source>
        <dbReference type="EMBL" id="BBB24736.1"/>
    </source>
</evidence>
<evidence type="ECO:0000313" key="9">
    <source>
        <dbReference type="Proteomes" id="UP000595663"/>
    </source>
</evidence>
<evidence type="ECO:0000256" key="3">
    <source>
        <dbReference type="ARBA" id="ARBA00022801"/>
    </source>
</evidence>
<reference evidence="8 9" key="1">
    <citation type="journal article" date="2008" name="Int. J. Syst. Evol. Microbiol.">
        <title>Amphritea japonica sp. nov. and Amphritea balenae sp. nov., isolated from the sediment adjacent to sperm whale carcasses off Kagoshima, Japan.</title>
        <authorList>
            <person name="Miyazaki M."/>
            <person name="Nogi Y."/>
            <person name="Fujiwara Y."/>
            <person name="Kawato M."/>
            <person name="Nagahama T."/>
            <person name="Kubokawa K."/>
            <person name="Horikoshi K."/>
        </authorList>
    </citation>
    <scope>NUCLEOTIDE SEQUENCE [LARGE SCALE GENOMIC DNA]</scope>
    <source>
        <strain evidence="8 9">ATCC BAA-1530</strain>
    </source>
</reference>
<accession>A0A7R6SR24</accession>
<dbReference type="AlphaFoldDB" id="A0A7R6SR24"/>
<dbReference type="GO" id="GO:0046872">
    <property type="term" value="F:metal ion binding"/>
    <property type="evidence" value="ECO:0007669"/>
    <property type="project" value="UniProtKB-KW"/>
</dbReference>
<keyword evidence="1 6" id="KW-0645">Protease</keyword>
<dbReference type="PROSITE" id="PS51257">
    <property type="entry name" value="PROKAR_LIPOPROTEIN"/>
    <property type="match status" value="1"/>
</dbReference>
<evidence type="ECO:0000256" key="6">
    <source>
        <dbReference type="RuleBase" id="RU003983"/>
    </source>
</evidence>
<dbReference type="Gene3D" id="3.30.2010.10">
    <property type="entry name" value="Metalloproteases ('zincins'), catalytic domain"/>
    <property type="match status" value="1"/>
</dbReference>
<keyword evidence="4 6" id="KW-0862">Zinc</keyword>
<gene>
    <name evidence="8" type="ORF">AMJAP_0137</name>
</gene>